<sequence length="76" mass="8335">MPLNKSPDHPSSPTLYGFNGKILYPNNPFDLDAWILCHVHVQLPKSVVAGQSPPPTLLKRDNPRAHTQRPAPGNCA</sequence>
<dbReference type="EMBL" id="BMAU01021404">
    <property type="protein sequence ID" value="GFY32684.1"/>
    <property type="molecule type" value="Genomic_DNA"/>
</dbReference>
<accession>A0A8X6WE22</accession>
<proteinExistence type="predicted"/>
<name>A0A8X6WE22_TRICX</name>
<evidence type="ECO:0000313" key="3">
    <source>
        <dbReference type="Proteomes" id="UP000887159"/>
    </source>
</evidence>
<keyword evidence="3" id="KW-1185">Reference proteome</keyword>
<gene>
    <name evidence="2" type="ORF">TNCV_4637901</name>
</gene>
<protein>
    <submittedName>
        <fullName evidence="2">Uncharacterized protein</fullName>
    </submittedName>
</protein>
<organism evidence="2 3">
    <name type="scientific">Trichonephila clavipes</name>
    <name type="common">Golden silk orbweaver</name>
    <name type="synonym">Nephila clavipes</name>
    <dbReference type="NCBI Taxonomy" id="2585209"/>
    <lineage>
        <taxon>Eukaryota</taxon>
        <taxon>Metazoa</taxon>
        <taxon>Ecdysozoa</taxon>
        <taxon>Arthropoda</taxon>
        <taxon>Chelicerata</taxon>
        <taxon>Arachnida</taxon>
        <taxon>Araneae</taxon>
        <taxon>Araneomorphae</taxon>
        <taxon>Entelegynae</taxon>
        <taxon>Araneoidea</taxon>
        <taxon>Nephilidae</taxon>
        <taxon>Trichonephila</taxon>
    </lineage>
</organism>
<reference evidence="2" key="1">
    <citation type="submission" date="2020-08" db="EMBL/GenBank/DDBJ databases">
        <title>Multicomponent nature underlies the extraordinary mechanical properties of spider dragline silk.</title>
        <authorList>
            <person name="Kono N."/>
            <person name="Nakamura H."/>
            <person name="Mori M."/>
            <person name="Yoshida Y."/>
            <person name="Ohtoshi R."/>
            <person name="Malay A.D."/>
            <person name="Moran D.A.P."/>
            <person name="Tomita M."/>
            <person name="Numata K."/>
            <person name="Arakawa K."/>
        </authorList>
    </citation>
    <scope>NUCLEOTIDE SEQUENCE</scope>
</reference>
<evidence type="ECO:0000256" key="1">
    <source>
        <dbReference type="SAM" id="MobiDB-lite"/>
    </source>
</evidence>
<evidence type="ECO:0000313" key="2">
    <source>
        <dbReference type="EMBL" id="GFY32684.1"/>
    </source>
</evidence>
<dbReference type="AlphaFoldDB" id="A0A8X6WE22"/>
<comment type="caution">
    <text evidence="2">The sequence shown here is derived from an EMBL/GenBank/DDBJ whole genome shotgun (WGS) entry which is preliminary data.</text>
</comment>
<dbReference type="Proteomes" id="UP000887159">
    <property type="component" value="Unassembled WGS sequence"/>
</dbReference>
<feature type="region of interest" description="Disordered" evidence="1">
    <location>
        <begin position="47"/>
        <end position="76"/>
    </location>
</feature>